<dbReference type="EMBL" id="QKZT01000014">
    <property type="protein sequence ID" value="PZX49658.1"/>
    <property type="molecule type" value="Genomic_DNA"/>
</dbReference>
<evidence type="ECO:0000313" key="3">
    <source>
        <dbReference type="Proteomes" id="UP000248882"/>
    </source>
</evidence>
<dbReference type="Gene3D" id="3.40.50.1010">
    <property type="entry name" value="5'-nuclease"/>
    <property type="match status" value="1"/>
</dbReference>
<dbReference type="SUPFAM" id="SSF88723">
    <property type="entry name" value="PIN domain-like"/>
    <property type="match status" value="1"/>
</dbReference>
<feature type="domain" description="PIN" evidence="1">
    <location>
        <begin position="7"/>
        <end position="119"/>
    </location>
</feature>
<evidence type="ECO:0000259" key="1">
    <source>
        <dbReference type="SMART" id="SM00670"/>
    </source>
</evidence>
<name>A0A2W7QMG8_9BACT</name>
<dbReference type="AlphaFoldDB" id="A0A2W7QMG8"/>
<dbReference type="SMART" id="SM00670">
    <property type="entry name" value="PINc"/>
    <property type="match status" value="1"/>
</dbReference>
<proteinExistence type="predicted"/>
<reference evidence="2 3" key="1">
    <citation type="submission" date="2018-06" db="EMBL/GenBank/DDBJ databases">
        <title>Genomic Encyclopedia of Archaeal and Bacterial Type Strains, Phase II (KMG-II): from individual species to whole genera.</title>
        <authorList>
            <person name="Goeker M."/>
        </authorList>
    </citation>
    <scope>NUCLEOTIDE SEQUENCE [LARGE SCALE GENOMIC DNA]</scope>
    <source>
        <strain evidence="2 3">DSM 19830</strain>
    </source>
</reference>
<dbReference type="InterPro" id="IPR002850">
    <property type="entry name" value="PIN_toxin-like"/>
</dbReference>
<dbReference type="InterPro" id="IPR029060">
    <property type="entry name" value="PIN-like_dom_sf"/>
</dbReference>
<accession>A0A2W7QMG8</accession>
<dbReference type="RefSeq" id="WP_111321011.1">
    <property type="nucleotide sequence ID" value="NZ_QKZT01000014.1"/>
</dbReference>
<dbReference type="PANTHER" id="PTHR34610:SF3">
    <property type="entry name" value="SSL7007 PROTEIN"/>
    <property type="match status" value="1"/>
</dbReference>
<protein>
    <recommendedName>
        <fullName evidence="1">PIN domain-containing protein</fullName>
    </recommendedName>
</protein>
<organism evidence="2 3">
    <name type="scientific">Algoriphagus chordae</name>
    <dbReference type="NCBI Taxonomy" id="237019"/>
    <lineage>
        <taxon>Bacteria</taxon>
        <taxon>Pseudomonadati</taxon>
        <taxon>Bacteroidota</taxon>
        <taxon>Cytophagia</taxon>
        <taxon>Cytophagales</taxon>
        <taxon>Cyclobacteriaceae</taxon>
        <taxon>Algoriphagus</taxon>
    </lineage>
</organism>
<dbReference type="NCBIfam" id="TIGR00305">
    <property type="entry name" value="putative toxin-antitoxin system toxin component, PIN family"/>
    <property type="match status" value="1"/>
</dbReference>
<gene>
    <name evidence="2" type="ORF">LV85_03101</name>
</gene>
<dbReference type="Proteomes" id="UP000248882">
    <property type="component" value="Unassembled WGS sequence"/>
</dbReference>
<sequence length="141" mass="16424">MRRNREIRIVIDTNLWISFIISNRLNQLESLLLSQEVRLLFSKQLIDEIQKTIRKPKLSKYFGEDSLDQMLDAFDPFIELIDVSSRITICRDPNDDFLLELAKDGRADYLVTGDNDLLVVEKSGLTEILKISDFFEKLNEA</sequence>
<comment type="caution">
    <text evidence="2">The sequence shown here is derived from an EMBL/GenBank/DDBJ whole genome shotgun (WGS) entry which is preliminary data.</text>
</comment>
<dbReference type="Pfam" id="PF13470">
    <property type="entry name" value="PIN_3"/>
    <property type="match status" value="1"/>
</dbReference>
<keyword evidence="3" id="KW-1185">Reference proteome</keyword>
<dbReference type="PANTHER" id="PTHR34610">
    <property type="entry name" value="SSL7007 PROTEIN"/>
    <property type="match status" value="1"/>
</dbReference>
<dbReference type="OrthoDB" id="597986at2"/>
<evidence type="ECO:0000313" key="2">
    <source>
        <dbReference type="EMBL" id="PZX49658.1"/>
    </source>
</evidence>
<dbReference type="InterPro" id="IPR002716">
    <property type="entry name" value="PIN_dom"/>
</dbReference>